<comment type="caution">
    <text evidence="1">The sequence shown here is derived from an EMBL/GenBank/DDBJ whole genome shotgun (WGS) entry which is preliminary data.</text>
</comment>
<gene>
    <name evidence="1" type="ORF">F2Q68_00027829</name>
</gene>
<accession>A0A8S9IFU6</accession>
<evidence type="ECO:0000313" key="2">
    <source>
        <dbReference type="Proteomes" id="UP000712281"/>
    </source>
</evidence>
<reference evidence="1" key="1">
    <citation type="submission" date="2019-12" db="EMBL/GenBank/DDBJ databases">
        <title>Genome sequencing and annotation of Brassica cretica.</title>
        <authorList>
            <person name="Studholme D.J."/>
            <person name="Sarris P.F."/>
        </authorList>
    </citation>
    <scope>NUCLEOTIDE SEQUENCE</scope>
    <source>
        <strain evidence="1">PFS-001/15</strain>
        <tissue evidence="1">Leaf</tissue>
    </source>
</reference>
<sequence>MTSELTQEERLELVESIVELSFSSPTNTTHPLHRPDSFLTHHNQSQVRTQNPSRFSSIHPRYLYGFTPETIS</sequence>
<evidence type="ECO:0000313" key="1">
    <source>
        <dbReference type="EMBL" id="KAF2568313.1"/>
    </source>
</evidence>
<dbReference type="EMBL" id="QGKW02001911">
    <property type="protein sequence ID" value="KAF2568313.1"/>
    <property type="molecule type" value="Genomic_DNA"/>
</dbReference>
<name>A0A8S9IFU6_BRACR</name>
<dbReference type="Proteomes" id="UP000712281">
    <property type="component" value="Unassembled WGS sequence"/>
</dbReference>
<dbReference type="AlphaFoldDB" id="A0A8S9IFU6"/>
<organism evidence="1 2">
    <name type="scientific">Brassica cretica</name>
    <name type="common">Mustard</name>
    <dbReference type="NCBI Taxonomy" id="69181"/>
    <lineage>
        <taxon>Eukaryota</taxon>
        <taxon>Viridiplantae</taxon>
        <taxon>Streptophyta</taxon>
        <taxon>Embryophyta</taxon>
        <taxon>Tracheophyta</taxon>
        <taxon>Spermatophyta</taxon>
        <taxon>Magnoliopsida</taxon>
        <taxon>eudicotyledons</taxon>
        <taxon>Gunneridae</taxon>
        <taxon>Pentapetalae</taxon>
        <taxon>rosids</taxon>
        <taxon>malvids</taxon>
        <taxon>Brassicales</taxon>
        <taxon>Brassicaceae</taxon>
        <taxon>Brassiceae</taxon>
        <taxon>Brassica</taxon>
    </lineage>
</organism>
<proteinExistence type="predicted"/>
<protein>
    <submittedName>
        <fullName evidence="1">Uncharacterized protein</fullName>
    </submittedName>
</protein>